<dbReference type="RefSeq" id="WP_208251892.1">
    <property type="nucleotide sequence ID" value="NZ_JAGEPF010000041.1"/>
</dbReference>
<dbReference type="PROSITE" id="PS50005">
    <property type="entry name" value="TPR"/>
    <property type="match status" value="1"/>
</dbReference>
<name>A0ABS3S7Q6_9ACTN</name>
<evidence type="ECO:0008006" key="4">
    <source>
        <dbReference type="Google" id="ProtNLM"/>
    </source>
</evidence>
<evidence type="ECO:0000313" key="2">
    <source>
        <dbReference type="EMBL" id="MBO2465029.1"/>
    </source>
</evidence>
<dbReference type="InterPro" id="IPR019734">
    <property type="entry name" value="TPR_rpt"/>
</dbReference>
<dbReference type="SUPFAM" id="SSF48452">
    <property type="entry name" value="TPR-like"/>
    <property type="match status" value="1"/>
</dbReference>
<keyword evidence="1" id="KW-0802">TPR repeat</keyword>
<proteinExistence type="predicted"/>
<sequence length="463" mass="50566">MSAASPLGELLAVFGLRTDQLARRLNDMAEALGRPERVHTKTPYKWLRGEVPRSPWRSLTALLLEQELGRPISVADLGWPPDDLECAPATTGLQTAWTAAGTLRAVRAVADAGYMDRRSFLLLLGASLTSPAHEWLVAHPTTQLARAGGTAVPVHVVDDLDAITARLRHMDDQLGGGPLLRLIHEHLRYVTTLLSHGRYDDTTGRRLHATAAELLRLAGFTAFDSGQHGLAQRYWVAGLHAAHTAGDRALGANIIGFMSCQAKDLDGGREAVLLAQTARTGYPGASGRVTAILELRAAEAHANDQTATTTRRATDINRAIDTAFEALQATSPTSGDPGWSYWMTTTHAHGQAGYCYLRSGDHQRARHHLRRAVQDDPASREGALRQIFLATTYIQQPQPELEPALSYAHQALGTLADQVDSARCRNHLSRFAEQLAPYQRNNNVRTFLSQVKETKAPNSRQHA</sequence>
<feature type="repeat" description="TPR" evidence="1">
    <location>
        <begin position="346"/>
        <end position="379"/>
    </location>
</feature>
<evidence type="ECO:0000256" key="1">
    <source>
        <dbReference type="PROSITE-ProRule" id="PRU00339"/>
    </source>
</evidence>
<accession>A0ABS3S7Q6</accession>
<comment type="caution">
    <text evidence="2">The sequence shown here is derived from an EMBL/GenBank/DDBJ whole genome shotgun (WGS) entry which is preliminary data.</text>
</comment>
<organism evidence="2 3">
    <name type="scientific">Actinomadura violacea</name>
    <dbReference type="NCBI Taxonomy" id="2819934"/>
    <lineage>
        <taxon>Bacteria</taxon>
        <taxon>Bacillati</taxon>
        <taxon>Actinomycetota</taxon>
        <taxon>Actinomycetes</taxon>
        <taxon>Streptosporangiales</taxon>
        <taxon>Thermomonosporaceae</taxon>
        <taxon>Actinomadura</taxon>
    </lineage>
</organism>
<dbReference type="EMBL" id="JAGEPF010000041">
    <property type="protein sequence ID" value="MBO2465029.1"/>
    <property type="molecule type" value="Genomic_DNA"/>
</dbReference>
<protein>
    <recommendedName>
        <fullName evidence="4">Transcriptional regulator</fullName>
    </recommendedName>
</protein>
<reference evidence="2 3" key="1">
    <citation type="submission" date="2021-03" db="EMBL/GenBank/DDBJ databases">
        <title>Actinomadura violae sp. nov., isolated from lichen in Thailand.</title>
        <authorList>
            <person name="Kanchanasin P."/>
            <person name="Saeng-In P."/>
            <person name="Phongsopitanun W."/>
            <person name="Yuki M."/>
            <person name="Kudo T."/>
            <person name="Ohkuma M."/>
            <person name="Tanasupawat S."/>
        </authorList>
    </citation>
    <scope>NUCLEOTIDE SEQUENCE [LARGE SCALE GENOMIC DNA]</scope>
    <source>
        <strain evidence="2 3">LCR2-06</strain>
    </source>
</reference>
<dbReference type="Gene3D" id="1.25.40.10">
    <property type="entry name" value="Tetratricopeptide repeat domain"/>
    <property type="match status" value="1"/>
</dbReference>
<evidence type="ECO:0000313" key="3">
    <source>
        <dbReference type="Proteomes" id="UP000680206"/>
    </source>
</evidence>
<gene>
    <name evidence="2" type="ORF">J4709_46430</name>
</gene>
<keyword evidence="3" id="KW-1185">Reference proteome</keyword>
<dbReference type="Proteomes" id="UP000680206">
    <property type="component" value="Unassembled WGS sequence"/>
</dbReference>
<dbReference type="InterPro" id="IPR011990">
    <property type="entry name" value="TPR-like_helical_dom_sf"/>
</dbReference>